<proteinExistence type="predicted"/>
<name>A0ABM7QKS9_9GAMM</name>
<dbReference type="Proteomes" id="UP000680679">
    <property type="component" value="Chromosome"/>
</dbReference>
<protein>
    <submittedName>
        <fullName evidence="1">Uncharacterized protein</fullName>
    </submittedName>
</protein>
<evidence type="ECO:0000313" key="2">
    <source>
        <dbReference type="Proteomes" id="UP000680679"/>
    </source>
</evidence>
<accession>A0ABM7QKS9</accession>
<evidence type="ECO:0000313" key="1">
    <source>
        <dbReference type="EMBL" id="BCU06383.1"/>
    </source>
</evidence>
<dbReference type="EMBL" id="AP024563">
    <property type="protein sequence ID" value="BCU06383.1"/>
    <property type="molecule type" value="Genomic_DNA"/>
</dbReference>
<sequence>MKLENLKESMGSFWGNLAEGWRHLWHSAAGALPGG</sequence>
<keyword evidence="2" id="KW-1185">Reference proteome</keyword>
<organism evidence="1 2">
    <name type="scientific">Allochromatium tepidum</name>
    <dbReference type="NCBI Taxonomy" id="553982"/>
    <lineage>
        <taxon>Bacteria</taxon>
        <taxon>Pseudomonadati</taxon>
        <taxon>Pseudomonadota</taxon>
        <taxon>Gammaproteobacteria</taxon>
        <taxon>Chromatiales</taxon>
        <taxon>Chromatiaceae</taxon>
        <taxon>Allochromatium</taxon>
    </lineage>
</organism>
<reference evidence="1 2" key="1">
    <citation type="submission" date="2021-04" db="EMBL/GenBank/DDBJ databases">
        <title>Complete genome sequencing of Allochromatium tepidum strain NZ.</title>
        <authorList>
            <person name="Tsukatani Y."/>
            <person name="Mori H."/>
        </authorList>
    </citation>
    <scope>NUCLEOTIDE SEQUENCE [LARGE SCALE GENOMIC DNA]</scope>
    <source>
        <strain evidence="1 2">NZ</strain>
    </source>
</reference>
<gene>
    <name evidence="1" type="ORF">Atep_10600</name>
</gene>